<evidence type="ECO:0000313" key="1">
    <source>
        <dbReference type="EMBL" id="GAA0492546.1"/>
    </source>
</evidence>
<comment type="caution">
    <text evidence="1">The sequence shown here is derived from an EMBL/GenBank/DDBJ whole genome shotgun (WGS) entry which is preliminary data.</text>
</comment>
<name>A0ABP3L7M7_9BACI</name>
<protein>
    <recommendedName>
        <fullName evidence="3">Lipoprotein</fullName>
    </recommendedName>
</protein>
<evidence type="ECO:0000313" key="2">
    <source>
        <dbReference type="Proteomes" id="UP001500880"/>
    </source>
</evidence>
<sequence length="184" mass="21383">MSKPIYYIVIIGFLFIAGCTSNQGSDNEEIAATVRGEEIPLEEMQFLYKNEQIPDKIEGTIKAKLAMQEVKKMGLDISSKVQERMENLPELPPKDTNHARTESERAFYDSQAEKLGMEPEEYYKQYQQKMSEMSVAVMTYIEEKLGEPWDDTEENQQYTKQANQLLDDLVTEHEEEIQIFIDHN</sequence>
<keyword evidence="2" id="KW-1185">Reference proteome</keyword>
<evidence type="ECO:0008006" key="3">
    <source>
        <dbReference type="Google" id="ProtNLM"/>
    </source>
</evidence>
<dbReference type="EMBL" id="BAAADO010000003">
    <property type="protein sequence ID" value="GAA0492546.1"/>
    <property type="molecule type" value="Genomic_DNA"/>
</dbReference>
<dbReference type="Proteomes" id="UP001500880">
    <property type="component" value="Unassembled WGS sequence"/>
</dbReference>
<gene>
    <name evidence="1" type="ORF">GCM10008986_18630</name>
</gene>
<reference evidence="2" key="1">
    <citation type="journal article" date="2019" name="Int. J. Syst. Evol. Microbiol.">
        <title>The Global Catalogue of Microorganisms (GCM) 10K type strain sequencing project: providing services to taxonomists for standard genome sequencing and annotation.</title>
        <authorList>
            <consortium name="The Broad Institute Genomics Platform"/>
            <consortium name="The Broad Institute Genome Sequencing Center for Infectious Disease"/>
            <person name="Wu L."/>
            <person name="Ma J."/>
        </authorList>
    </citation>
    <scope>NUCLEOTIDE SEQUENCE [LARGE SCALE GENOMIC DNA]</scope>
    <source>
        <strain evidence="2">JCM 12389</strain>
    </source>
</reference>
<proteinExistence type="predicted"/>
<accession>A0ABP3L7M7</accession>
<dbReference type="RefSeq" id="WP_343840023.1">
    <property type="nucleotide sequence ID" value="NZ_BAAADO010000003.1"/>
</dbReference>
<dbReference type="PROSITE" id="PS51257">
    <property type="entry name" value="PROKAR_LIPOPROTEIN"/>
    <property type="match status" value="1"/>
</dbReference>
<organism evidence="1 2">
    <name type="scientific">Salinibacillus aidingensis</name>
    <dbReference type="NCBI Taxonomy" id="237684"/>
    <lineage>
        <taxon>Bacteria</taxon>
        <taxon>Bacillati</taxon>
        <taxon>Bacillota</taxon>
        <taxon>Bacilli</taxon>
        <taxon>Bacillales</taxon>
        <taxon>Bacillaceae</taxon>
        <taxon>Salinibacillus</taxon>
    </lineage>
</organism>